<gene>
    <name evidence="1" type="ORF">Ciccas_013858</name>
</gene>
<evidence type="ECO:0000313" key="2">
    <source>
        <dbReference type="Proteomes" id="UP001626550"/>
    </source>
</evidence>
<dbReference type="AlphaFoldDB" id="A0ABD2PK20"/>
<protein>
    <submittedName>
        <fullName evidence="1">Uncharacterized protein</fullName>
    </submittedName>
</protein>
<proteinExistence type="predicted"/>
<sequence>MISCRDDDEGCSRPDSCDTVNSIFMLNEQDSSSLSDSKNQPSSSLYLTDSSQNITSFNYSYQSSFYLDVGKKSTEDYSRPKSGNSSLDFLDIVGNDEEDQVVDSANHLNDLIPPNLVNFYNSDKYSSTCQDQSHVLMAATMLANQLQVAANQSYSNYVPASAKKPVFDGFDPDQNYWTQNQLLRNFATTSQQQV</sequence>
<keyword evidence="2" id="KW-1185">Reference proteome</keyword>
<accession>A0ABD2PK20</accession>
<evidence type="ECO:0000313" key="1">
    <source>
        <dbReference type="EMBL" id="KAL3307624.1"/>
    </source>
</evidence>
<organism evidence="1 2">
    <name type="scientific">Cichlidogyrus casuarinus</name>
    <dbReference type="NCBI Taxonomy" id="1844966"/>
    <lineage>
        <taxon>Eukaryota</taxon>
        <taxon>Metazoa</taxon>
        <taxon>Spiralia</taxon>
        <taxon>Lophotrochozoa</taxon>
        <taxon>Platyhelminthes</taxon>
        <taxon>Monogenea</taxon>
        <taxon>Monopisthocotylea</taxon>
        <taxon>Dactylogyridea</taxon>
        <taxon>Ancyrocephalidae</taxon>
        <taxon>Cichlidogyrus</taxon>
    </lineage>
</organism>
<comment type="caution">
    <text evidence="1">The sequence shown here is derived from an EMBL/GenBank/DDBJ whole genome shotgun (WGS) entry which is preliminary data.</text>
</comment>
<name>A0ABD2PK20_9PLAT</name>
<reference evidence="1 2" key="1">
    <citation type="submission" date="2024-11" db="EMBL/GenBank/DDBJ databases">
        <title>Adaptive evolution of stress response genes in parasites aligns with host niche diversity.</title>
        <authorList>
            <person name="Hahn C."/>
            <person name="Resl P."/>
        </authorList>
    </citation>
    <scope>NUCLEOTIDE SEQUENCE [LARGE SCALE GENOMIC DNA]</scope>
    <source>
        <strain evidence="1">EGGRZ-B1_66</strain>
        <tissue evidence="1">Body</tissue>
    </source>
</reference>
<dbReference type="Proteomes" id="UP001626550">
    <property type="component" value="Unassembled WGS sequence"/>
</dbReference>
<dbReference type="EMBL" id="JBJKFK010006898">
    <property type="protein sequence ID" value="KAL3307624.1"/>
    <property type="molecule type" value="Genomic_DNA"/>
</dbReference>